<reference evidence="1 2" key="1">
    <citation type="submission" date="2011-06" db="EMBL/GenBank/DDBJ databases">
        <title>The Genome Sequence of Collinsella tanakaei YIT 12063.</title>
        <authorList>
            <consortium name="The Broad Institute Genome Sequencing Platform"/>
            <person name="Earl A."/>
            <person name="Ward D."/>
            <person name="Feldgarden M."/>
            <person name="Gevers D."/>
            <person name="Morotomi M."/>
            <person name="Young S.K."/>
            <person name="Zeng Q."/>
            <person name="Gargeya S."/>
            <person name="Fitzgerald M."/>
            <person name="Haas B."/>
            <person name="Abouelleil A."/>
            <person name="Alvarado L."/>
            <person name="Arachchi H.M."/>
            <person name="Berlin A."/>
            <person name="Brown A."/>
            <person name="Chapman S.B."/>
            <person name="Chen Z."/>
            <person name="Dunbar C."/>
            <person name="Freedman E."/>
            <person name="Gearin G."/>
            <person name="Gellesch M."/>
            <person name="Goldberg J."/>
            <person name="Griggs A."/>
            <person name="Gujja S."/>
            <person name="Heiman D."/>
            <person name="Howarth C."/>
            <person name="Larson L."/>
            <person name="Lui A."/>
            <person name="MacDonald P.J.P."/>
            <person name="Mehta T."/>
            <person name="Montmayeur A."/>
            <person name="Murphy C."/>
            <person name="Neiman D."/>
            <person name="Pearson M."/>
            <person name="Priest M."/>
            <person name="Roberts A."/>
            <person name="Saif S."/>
            <person name="Shea T."/>
            <person name="Shenoy N."/>
            <person name="Sisk P."/>
            <person name="Stolte C."/>
            <person name="Sykes S."/>
            <person name="Wortman J."/>
            <person name="Nusbaum C."/>
            <person name="Birren B."/>
        </authorList>
    </citation>
    <scope>NUCLEOTIDE SEQUENCE [LARGE SCALE GENOMIC DNA]</scope>
    <source>
        <strain evidence="1 2">YIT 12063</strain>
    </source>
</reference>
<organism evidence="1 2">
    <name type="scientific">Collinsella tanakaei YIT 12063</name>
    <dbReference type="NCBI Taxonomy" id="742742"/>
    <lineage>
        <taxon>Bacteria</taxon>
        <taxon>Bacillati</taxon>
        <taxon>Actinomycetota</taxon>
        <taxon>Coriobacteriia</taxon>
        <taxon>Coriobacteriales</taxon>
        <taxon>Coriobacteriaceae</taxon>
        <taxon>Collinsella</taxon>
    </lineage>
</organism>
<proteinExistence type="predicted"/>
<sequence>MTEQGEDVDVQSLRAGDVVDVRFAVATKDVDNPYELPALIQPDAIEVVESSRASGGD</sequence>
<dbReference type="RefSeq" id="WP_009140622.1">
    <property type="nucleotide sequence ID" value="NZ_JH126467.1"/>
</dbReference>
<name>G1WGX3_9ACTN</name>
<dbReference type="AlphaFoldDB" id="G1WGX3"/>
<accession>G1WGX3</accession>
<comment type="caution">
    <text evidence="1">The sequence shown here is derived from an EMBL/GenBank/DDBJ whole genome shotgun (WGS) entry which is preliminary data.</text>
</comment>
<evidence type="ECO:0000313" key="2">
    <source>
        <dbReference type="Proteomes" id="UP000004830"/>
    </source>
</evidence>
<dbReference type="HOGENOM" id="CLU_2988864_0_0_11"/>
<dbReference type="GeneID" id="62759974"/>
<dbReference type="PATRIC" id="fig|742742.3.peg.561"/>
<dbReference type="Proteomes" id="UP000004830">
    <property type="component" value="Unassembled WGS sequence"/>
</dbReference>
<dbReference type="STRING" id="742742.HMPREF9452_00586"/>
<evidence type="ECO:0000313" key="1">
    <source>
        <dbReference type="EMBL" id="EGX67260.1"/>
    </source>
</evidence>
<keyword evidence="2" id="KW-1185">Reference proteome</keyword>
<gene>
    <name evidence="1" type="ORF">HMPREF9452_00586</name>
</gene>
<protein>
    <submittedName>
        <fullName evidence="1">Uncharacterized protein</fullName>
    </submittedName>
</protein>
<dbReference type="EMBL" id="ADLS01000007">
    <property type="protein sequence ID" value="EGX67260.1"/>
    <property type="molecule type" value="Genomic_DNA"/>
</dbReference>